<accession>A0A9P6VRQ8</accession>
<evidence type="ECO:0000259" key="2">
    <source>
        <dbReference type="PROSITE" id="PS51820"/>
    </source>
</evidence>
<keyword evidence="4" id="KW-1185">Reference proteome</keyword>
<sequence>MNVLENLITEDVLRGTFLASEVSFNVPATNSDTPQAGSIWGVETTTTNFTLLGYNLFKPNVTGTYTFSVDKVNEYGGAAIFIVESAHFLCCDITSMGSLATDKIAYNIPADISHSNINVTLELDSSRYYMVFIIYTNTKGSAQFEMSVTTPDGTKISDGTGLFGRPSNAKCNAIRPVKTITSLGNILSPTTYATSFSTTKTVVSGTTLDEFETIYYVSLPTSTKRTSISSTETESMLLPTDDLGFPIVDSDLMDLSGSGFAAKMGIAVSRVAEIKESVNSQFLFTFLMGGNNVFPLNTATPGFDIPLEGTLTAQNVTLYDTNIDISNVGIGYKGVFEAPISGNYKLSVDYNGIAIGAARFPVSIFCGERWETEFLNDFPDILQVFSTASEPNFSGGASNTTYLTAGQEYIFVMFYENVSVFPGYNRTTDISFHPSLTFPNGDVFTDFSNIVHSSFNINAAECDLHVTKTMEYPWTGTYSTAFATYTRSTPTVIVTNSETQTMYRYDINVYALSPTSSSIDSSMLISSSSSLSVKDSSSKVTIPSSTSSFPSSIASSLKSINSSISISSYRTNSSQLQASSSTPLNPVHSSNITHSVDSIPTDKDSSIPVYQSSATVSQSSATVSNSSSYASIVSPISNSQVVQISSTPNREIISSNSSISSTKLHTPSSIASTTKTSLFASTALYSESARFGNTTNRELSTSIHLSDTTTITPNHSMTHDSASKVSSTTYGEVVSRHSELSNDILTTSTYIDSRGFTITTIINCSNNIDNNNSPSHSESVFLNTMQTITAVATALHDTVLTDTIKQNIPTSTEESSIVQYGSHSNSISIGSSSSPTAALFSPENENNAIKYSSQMMMLLLALLH</sequence>
<dbReference type="OrthoDB" id="4388755at2759"/>
<proteinExistence type="predicted"/>
<feature type="domain" description="PA14" evidence="2">
    <location>
        <begin position="1"/>
        <end position="162"/>
    </location>
</feature>
<protein>
    <recommendedName>
        <fullName evidence="2">PA14 domain-containing protein</fullName>
    </recommendedName>
</protein>
<dbReference type="PROSITE" id="PS51820">
    <property type="entry name" value="PA14"/>
    <property type="match status" value="1"/>
</dbReference>
<evidence type="ECO:0000313" key="3">
    <source>
        <dbReference type="EMBL" id="KAG0653614.1"/>
    </source>
</evidence>
<dbReference type="Proteomes" id="UP000750334">
    <property type="component" value="Unassembled WGS sequence"/>
</dbReference>
<feature type="non-terminal residue" evidence="3">
    <location>
        <position position="864"/>
    </location>
</feature>
<dbReference type="InterPro" id="IPR037524">
    <property type="entry name" value="PA14/GLEYA"/>
</dbReference>
<dbReference type="AlphaFoldDB" id="A0A9P6VRQ8"/>
<dbReference type="EMBL" id="PUHR01000410">
    <property type="protein sequence ID" value="KAG0653614.1"/>
    <property type="molecule type" value="Genomic_DNA"/>
</dbReference>
<gene>
    <name evidence="3" type="ORF">C6P45_003802</name>
</gene>
<reference evidence="3 4" key="1">
    <citation type="submission" date="2020-11" db="EMBL/GenBank/DDBJ databases">
        <title>Kefir isolates.</title>
        <authorList>
            <person name="Marcisauskas S."/>
            <person name="Kim Y."/>
            <person name="Blasche S."/>
        </authorList>
    </citation>
    <scope>NUCLEOTIDE SEQUENCE [LARGE SCALE GENOMIC DNA]</scope>
    <source>
        <strain evidence="3 4">OG2</strain>
    </source>
</reference>
<evidence type="ECO:0000313" key="4">
    <source>
        <dbReference type="Proteomes" id="UP000750334"/>
    </source>
</evidence>
<feature type="compositionally biased region" description="Polar residues" evidence="1">
    <location>
        <begin position="577"/>
        <end position="598"/>
    </location>
</feature>
<dbReference type="Gene3D" id="2.60.120.1560">
    <property type="match status" value="2"/>
</dbReference>
<evidence type="ECO:0000256" key="1">
    <source>
        <dbReference type="SAM" id="MobiDB-lite"/>
    </source>
</evidence>
<feature type="region of interest" description="Disordered" evidence="1">
    <location>
        <begin position="577"/>
        <end position="604"/>
    </location>
</feature>
<name>A0A9P6VRQ8_MAUEX</name>
<organism evidence="3 4">
    <name type="scientific">Maudiozyma exigua</name>
    <name type="common">Yeast</name>
    <name type="synonym">Kazachstania exigua</name>
    <dbReference type="NCBI Taxonomy" id="34358"/>
    <lineage>
        <taxon>Eukaryota</taxon>
        <taxon>Fungi</taxon>
        <taxon>Dikarya</taxon>
        <taxon>Ascomycota</taxon>
        <taxon>Saccharomycotina</taxon>
        <taxon>Saccharomycetes</taxon>
        <taxon>Saccharomycetales</taxon>
        <taxon>Saccharomycetaceae</taxon>
        <taxon>Maudiozyma</taxon>
    </lineage>
</organism>
<comment type="caution">
    <text evidence="3">The sequence shown here is derived from an EMBL/GenBank/DDBJ whole genome shotgun (WGS) entry which is preliminary data.</text>
</comment>